<accession>A0A8T2S9D3</accession>
<organism evidence="2 3">
    <name type="scientific">Ceratopteris richardii</name>
    <name type="common">Triangle waterfern</name>
    <dbReference type="NCBI Taxonomy" id="49495"/>
    <lineage>
        <taxon>Eukaryota</taxon>
        <taxon>Viridiplantae</taxon>
        <taxon>Streptophyta</taxon>
        <taxon>Embryophyta</taxon>
        <taxon>Tracheophyta</taxon>
        <taxon>Polypodiopsida</taxon>
        <taxon>Polypodiidae</taxon>
        <taxon>Polypodiales</taxon>
        <taxon>Pteridineae</taxon>
        <taxon>Pteridaceae</taxon>
        <taxon>Parkerioideae</taxon>
        <taxon>Ceratopteris</taxon>
    </lineage>
</organism>
<protein>
    <submittedName>
        <fullName evidence="2">Uncharacterized protein</fullName>
    </submittedName>
</protein>
<dbReference type="PANTHER" id="PTHR35729">
    <property type="entry name" value="T1B9.12 PROTEIN"/>
    <property type="match status" value="1"/>
</dbReference>
<dbReference type="PANTHER" id="PTHR35729:SF1">
    <property type="entry name" value="T1B9.12 PROTEIN"/>
    <property type="match status" value="1"/>
</dbReference>
<sequence length="370" mass="40086">MQRHQPQHPTQKTPSGTLPDYARFFATDEDLNVTVVACEFVNPALHPLGLDAAKVDARALTMGAKIYVLGHDRNQDSCIKLSVGSAYVISDDDKPLAIRSTGEAWLRGSAGFDHKGNFVLMVTDSEPEDNAYWRNSCVSIRRIKRWLEPQWQSTRSTSSLVVPNRGHDTHLYTRRATYAGRETNCCVDEDFTQGSDQGMRREDASKTTEIYGQHDSENVHGGEAISGNPECAQMKGDGEKLAGKRDDGQRGVRGPIATKSARPSGFGKDVEVTRAPLRGASGVGNGDGARRTGKKVPGRSASMGSLPKGNATTPNKGKGGFGNKGQALETTISSSKGKSKTSAQQQQAPQREQSKSLQLRLHDIPIKDKP</sequence>
<feature type="compositionally biased region" description="Basic and acidic residues" evidence="1">
    <location>
        <begin position="360"/>
        <end position="370"/>
    </location>
</feature>
<feature type="region of interest" description="Disordered" evidence="1">
    <location>
        <begin position="217"/>
        <end position="370"/>
    </location>
</feature>
<gene>
    <name evidence="2" type="ORF">KP509_21G022100</name>
</gene>
<comment type="caution">
    <text evidence="2">The sequence shown here is derived from an EMBL/GenBank/DDBJ whole genome shotgun (WGS) entry which is preliminary data.</text>
</comment>
<feature type="compositionally biased region" description="Basic and acidic residues" evidence="1">
    <location>
        <begin position="236"/>
        <end position="250"/>
    </location>
</feature>
<dbReference type="OrthoDB" id="1925372at2759"/>
<evidence type="ECO:0000256" key="1">
    <source>
        <dbReference type="SAM" id="MobiDB-lite"/>
    </source>
</evidence>
<name>A0A8T2S9D3_CERRI</name>
<dbReference type="EMBL" id="CM035426">
    <property type="protein sequence ID" value="KAH7314821.1"/>
    <property type="molecule type" value="Genomic_DNA"/>
</dbReference>
<dbReference type="Proteomes" id="UP000825935">
    <property type="component" value="Chromosome 21"/>
</dbReference>
<reference evidence="2" key="1">
    <citation type="submission" date="2021-08" db="EMBL/GenBank/DDBJ databases">
        <title>WGS assembly of Ceratopteris richardii.</title>
        <authorList>
            <person name="Marchant D.B."/>
            <person name="Chen G."/>
            <person name="Jenkins J."/>
            <person name="Shu S."/>
            <person name="Leebens-Mack J."/>
            <person name="Grimwood J."/>
            <person name="Schmutz J."/>
            <person name="Soltis P."/>
            <person name="Soltis D."/>
            <person name="Chen Z.-H."/>
        </authorList>
    </citation>
    <scope>NUCLEOTIDE SEQUENCE</scope>
    <source>
        <strain evidence="2">Whitten #5841</strain>
        <tissue evidence="2">Leaf</tissue>
    </source>
</reference>
<feature type="compositionally biased region" description="Low complexity" evidence="1">
    <location>
        <begin position="333"/>
        <end position="351"/>
    </location>
</feature>
<evidence type="ECO:0000313" key="3">
    <source>
        <dbReference type="Proteomes" id="UP000825935"/>
    </source>
</evidence>
<proteinExistence type="predicted"/>
<keyword evidence="3" id="KW-1185">Reference proteome</keyword>
<dbReference type="AlphaFoldDB" id="A0A8T2S9D3"/>
<evidence type="ECO:0000313" key="2">
    <source>
        <dbReference type="EMBL" id="KAH7314821.1"/>
    </source>
</evidence>